<keyword evidence="3" id="KW-1185">Reference proteome</keyword>
<evidence type="ECO:0000256" key="1">
    <source>
        <dbReference type="SAM" id="MobiDB-lite"/>
    </source>
</evidence>
<feature type="region of interest" description="Disordered" evidence="1">
    <location>
        <begin position="35"/>
        <end position="87"/>
    </location>
</feature>
<name>A0ABQ7I3H7_9HELO</name>
<protein>
    <recommendedName>
        <fullName evidence="4">BTB domain-containing protein</fullName>
    </recommendedName>
</protein>
<proteinExistence type="predicted"/>
<gene>
    <name evidence="2" type="ORF">EAE98_012295</name>
</gene>
<dbReference type="GeneID" id="62239066"/>
<comment type="caution">
    <text evidence="2">The sequence shown here is derived from an EMBL/GenBank/DDBJ whole genome shotgun (WGS) entry which is preliminary data.</text>
</comment>
<dbReference type="EMBL" id="RCSX01000062">
    <property type="protein sequence ID" value="KAF7909216.1"/>
    <property type="molecule type" value="Genomic_DNA"/>
</dbReference>
<accession>A0ABQ7I3H7</accession>
<reference evidence="2 3" key="1">
    <citation type="journal article" date="2020" name="Genome Biol. Evol.">
        <title>Comparative genomics of Sclerotiniaceae.</title>
        <authorList>
            <person name="Valero Jimenez C.A."/>
            <person name="Steentjes M."/>
            <person name="Scholten O.E."/>
            <person name="Van Kan J.A.L."/>
        </authorList>
    </citation>
    <scope>NUCLEOTIDE SEQUENCE [LARGE SCALE GENOMIC DNA]</scope>
    <source>
        <strain evidence="2 3">B1</strain>
    </source>
</reference>
<dbReference type="Proteomes" id="UP000783213">
    <property type="component" value="Unassembled WGS sequence"/>
</dbReference>
<organism evidence="2 3">
    <name type="scientific">Botrytis deweyae</name>
    <dbReference type="NCBI Taxonomy" id="2478750"/>
    <lineage>
        <taxon>Eukaryota</taxon>
        <taxon>Fungi</taxon>
        <taxon>Dikarya</taxon>
        <taxon>Ascomycota</taxon>
        <taxon>Pezizomycotina</taxon>
        <taxon>Leotiomycetes</taxon>
        <taxon>Helotiales</taxon>
        <taxon>Sclerotiniaceae</taxon>
        <taxon>Botrytis</taxon>
    </lineage>
</organism>
<dbReference type="RefSeq" id="XP_038803761.1">
    <property type="nucleotide sequence ID" value="XM_038959920.1"/>
</dbReference>
<evidence type="ECO:0000313" key="3">
    <source>
        <dbReference type="Proteomes" id="UP000783213"/>
    </source>
</evidence>
<sequence length="280" mass="31417">MANNDTSDVSCVDKELSPEDRIKIQHEFANSHQLSLVEPPFVPAPSQEHTSDMSESVSSSNGDGNGSVSSSDDSDSAPEQPDQNCGEPTAKIMIGTYNFVLELPAQLLGKKFPYFAKRLNSSRLSFYMGFSELDPAGFKLLKRWIYGASIAEQKSNKCRTYELFALYAIAYTFEHHGLQDEAMDCIIKEIFESRDDSRFTPEHVRFAYELTPETSELRFFSAGLVAEAMKEDNQFNWDDEQISTLLDAIPELFVDISPHLTHRFKKASKDDSKTAPAGQL</sequence>
<evidence type="ECO:0000313" key="2">
    <source>
        <dbReference type="EMBL" id="KAF7909216.1"/>
    </source>
</evidence>
<feature type="compositionally biased region" description="Low complexity" evidence="1">
    <location>
        <begin position="53"/>
        <end position="71"/>
    </location>
</feature>
<evidence type="ECO:0008006" key="4">
    <source>
        <dbReference type="Google" id="ProtNLM"/>
    </source>
</evidence>